<dbReference type="InterPro" id="IPR027450">
    <property type="entry name" value="AlkB-like"/>
</dbReference>
<proteinExistence type="inferred from homology"/>
<keyword evidence="3" id="KW-0479">Metal-binding</keyword>
<name>A0A8S0WP59_CYCAE</name>
<keyword evidence="10" id="KW-1185">Reference proteome</keyword>
<organism evidence="9 10">
    <name type="scientific">Cyclocybe aegerita</name>
    <name type="common">Black poplar mushroom</name>
    <name type="synonym">Agrocybe aegerita</name>
    <dbReference type="NCBI Taxonomy" id="1973307"/>
    <lineage>
        <taxon>Eukaryota</taxon>
        <taxon>Fungi</taxon>
        <taxon>Dikarya</taxon>
        <taxon>Basidiomycota</taxon>
        <taxon>Agaricomycotina</taxon>
        <taxon>Agaricomycetes</taxon>
        <taxon>Agaricomycetidae</taxon>
        <taxon>Agaricales</taxon>
        <taxon>Agaricineae</taxon>
        <taxon>Bolbitiaceae</taxon>
        <taxon>Cyclocybe</taxon>
    </lineage>
</organism>
<evidence type="ECO:0000313" key="10">
    <source>
        <dbReference type="Proteomes" id="UP000467700"/>
    </source>
</evidence>
<dbReference type="PANTHER" id="PTHR46030:SF1">
    <property type="entry name" value="ALPHA-KETOGLUTARATE-DEPENDENT DIOXYGENASE ALKB HOMOLOG 6"/>
    <property type="match status" value="1"/>
</dbReference>
<keyword evidence="4" id="KW-0223">Dioxygenase</keyword>
<protein>
    <recommendedName>
        <fullName evidence="8">Fe2OG dioxygenase domain-containing protein</fullName>
    </recommendedName>
</protein>
<dbReference type="SUPFAM" id="SSF51197">
    <property type="entry name" value="Clavaminate synthase-like"/>
    <property type="match status" value="1"/>
</dbReference>
<dbReference type="InterPro" id="IPR037151">
    <property type="entry name" value="AlkB-like_sf"/>
</dbReference>
<evidence type="ECO:0000256" key="1">
    <source>
        <dbReference type="ARBA" id="ARBA00004123"/>
    </source>
</evidence>
<dbReference type="Pfam" id="PF13532">
    <property type="entry name" value="2OG-FeII_Oxy_2"/>
    <property type="match status" value="1"/>
</dbReference>
<evidence type="ECO:0000256" key="6">
    <source>
        <dbReference type="ARBA" id="ARBA00023004"/>
    </source>
</evidence>
<comment type="caution">
    <text evidence="9">The sequence shown here is derived from an EMBL/GenBank/DDBJ whole genome shotgun (WGS) entry which is preliminary data.</text>
</comment>
<keyword evidence="7" id="KW-0539">Nucleus</keyword>
<dbReference type="InterPro" id="IPR005123">
    <property type="entry name" value="Oxoglu/Fe-dep_dioxygenase_dom"/>
</dbReference>
<dbReference type="EMBL" id="CACVBS010000035">
    <property type="protein sequence ID" value="CAA7261972.1"/>
    <property type="molecule type" value="Genomic_DNA"/>
</dbReference>
<dbReference type="GO" id="GO:0051213">
    <property type="term" value="F:dioxygenase activity"/>
    <property type="evidence" value="ECO:0007669"/>
    <property type="project" value="UniProtKB-KW"/>
</dbReference>
<reference evidence="9 10" key="1">
    <citation type="submission" date="2020-01" db="EMBL/GenBank/DDBJ databases">
        <authorList>
            <person name="Gupta K D."/>
        </authorList>
    </citation>
    <scope>NUCLEOTIDE SEQUENCE [LARGE SCALE GENOMIC DNA]</scope>
</reference>
<evidence type="ECO:0000256" key="7">
    <source>
        <dbReference type="ARBA" id="ARBA00023242"/>
    </source>
</evidence>
<evidence type="ECO:0000313" key="9">
    <source>
        <dbReference type="EMBL" id="CAA7261972.1"/>
    </source>
</evidence>
<dbReference type="Gene3D" id="2.60.120.590">
    <property type="entry name" value="Alpha-ketoglutarate-dependent dioxygenase AlkB-like"/>
    <property type="match status" value="1"/>
</dbReference>
<keyword evidence="5" id="KW-0560">Oxidoreductase</keyword>
<gene>
    <name evidence="9" type="ORF">AAE3_LOCUS4458</name>
</gene>
<comment type="similarity">
    <text evidence="2">Belongs to the alkB family.</text>
</comment>
<accession>A0A8S0WP59</accession>
<comment type="subcellular location">
    <subcellularLocation>
        <location evidence="1">Nucleus</location>
    </subcellularLocation>
</comment>
<dbReference type="GO" id="GO:0046872">
    <property type="term" value="F:metal ion binding"/>
    <property type="evidence" value="ECO:0007669"/>
    <property type="project" value="UniProtKB-KW"/>
</dbReference>
<dbReference type="Proteomes" id="UP000467700">
    <property type="component" value="Unassembled WGS sequence"/>
</dbReference>
<dbReference type="AlphaFoldDB" id="A0A8S0WP59"/>
<evidence type="ECO:0000259" key="8">
    <source>
        <dbReference type="PROSITE" id="PS51471"/>
    </source>
</evidence>
<evidence type="ECO:0000256" key="2">
    <source>
        <dbReference type="ARBA" id="ARBA00007879"/>
    </source>
</evidence>
<sequence>MPSDLLRLRRQLRHPDIAGVDIDADDLTIDHCSLSSTPQCICSLTYMLSQRDMVNPGHRVLGRDIFYFPNFLTKEEEEYLVRKIRESPQPLWKRLGNRRLQIWGGDITAKGTLIVQPFPPFVNNFPDIISRIRETGAFQHSPHQGPNHIIMNEYLPGQGIMPHEDGPQYHPVVATISLGSHAVFNYYEYQSETDTVAEPASCGHGKSINTQPMVSVLLEPRSLIISSGEMYASHLHGIDAVEEDLIISNSSSGEGMAVANFGHLQDEEILASIKTQTPLKRTVRYSLTCRDVERVSRLATKSHR</sequence>
<dbReference type="PROSITE" id="PS51471">
    <property type="entry name" value="FE2OG_OXY"/>
    <property type="match status" value="1"/>
</dbReference>
<dbReference type="InterPro" id="IPR032862">
    <property type="entry name" value="ALKBH6"/>
</dbReference>
<dbReference type="GO" id="GO:0005634">
    <property type="term" value="C:nucleus"/>
    <property type="evidence" value="ECO:0007669"/>
    <property type="project" value="UniProtKB-SubCell"/>
</dbReference>
<evidence type="ECO:0000256" key="5">
    <source>
        <dbReference type="ARBA" id="ARBA00023002"/>
    </source>
</evidence>
<dbReference type="PANTHER" id="PTHR46030">
    <property type="entry name" value="ALPHA-KETOGLUTARATE-DEPENDENT DIOXYGENASE ALKB HOMOLOG 6"/>
    <property type="match status" value="1"/>
</dbReference>
<dbReference type="OrthoDB" id="412814at2759"/>
<evidence type="ECO:0000256" key="4">
    <source>
        <dbReference type="ARBA" id="ARBA00022964"/>
    </source>
</evidence>
<evidence type="ECO:0000256" key="3">
    <source>
        <dbReference type="ARBA" id="ARBA00022723"/>
    </source>
</evidence>
<keyword evidence="6" id="KW-0408">Iron</keyword>
<feature type="domain" description="Fe2OG dioxygenase" evidence="8">
    <location>
        <begin position="145"/>
        <end position="293"/>
    </location>
</feature>